<organism evidence="2 3">
    <name type="scientific">Taibaiella chishuiensis</name>
    <dbReference type="NCBI Taxonomy" id="1434707"/>
    <lineage>
        <taxon>Bacteria</taxon>
        <taxon>Pseudomonadati</taxon>
        <taxon>Bacteroidota</taxon>
        <taxon>Chitinophagia</taxon>
        <taxon>Chitinophagales</taxon>
        <taxon>Chitinophagaceae</taxon>
        <taxon>Taibaiella</taxon>
    </lineage>
</organism>
<evidence type="ECO:0000259" key="1">
    <source>
        <dbReference type="Pfam" id="PF12873"/>
    </source>
</evidence>
<gene>
    <name evidence="2" type="ORF">B0I18_11275</name>
</gene>
<dbReference type="Proteomes" id="UP000240572">
    <property type="component" value="Unassembled WGS sequence"/>
</dbReference>
<protein>
    <submittedName>
        <fullName evidence="2">Uncharacterized protein DUF3825</fullName>
    </submittedName>
</protein>
<accession>A0A2P8CWB2</accession>
<dbReference type="Pfam" id="PF12873">
    <property type="entry name" value="DUF3825"/>
    <property type="match status" value="1"/>
</dbReference>
<dbReference type="EMBL" id="PYGD01000012">
    <property type="protein sequence ID" value="PSK89274.1"/>
    <property type="molecule type" value="Genomic_DNA"/>
</dbReference>
<keyword evidence="3" id="KW-1185">Reference proteome</keyword>
<evidence type="ECO:0000313" key="3">
    <source>
        <dbReference type="Proteomes" id="UP000240572"/>
    </source>
</evidence>
<proteinExistence type="predicted"/>
<evidence type="ECO:0000313" key="2">
    <source>
        <dbReference type="EMBL" id="PSK89274.1"/>
    </source>
</evidence>
<reference evidence="2 3" key="1">
    <citation type="submission" date="2018-03" db="EMBL/GenBank/DDBJ databases">
        <title>Genomic Encyclopedia of Type Strains, Phase III (KMG-III): the genomes of soil and plant-associated and newly described type strains.</title>
        <authorList>
            <person name="Whitman W."/>
        </authorList>
    </citation>
    <scope>NUCLEOTIDE SEQUENCE [LARGE SCALE GENOMIC DNA]</scope>
    <source>
        <strain evidence="2 3">CGMCC 1.12700</strain>
    </source>
</reference>
<dbReference type="InterPro" id="IPR024437">
    <property type="entry name" value="DUF3825"/>
</dbReference>
<sequence length="255" mass="29520">MSKGSVRSPLFDFCWFKDFETALRELAGLAMAELWDYQQSPSGRLPILYNYLHHTFKKVLEEGKVLFEAESAVFDTGLVTENKEEIYGYFQINRHPTSTVKWFFAGWKKKSARELTRFANLPDVANYFRDPSDLIFDTRIELRPNVDHIIEDNLGRFPDTIKSMQPLLVANLLEGTIKNAIKRVRRNYKTAIPQYYNGKIQLLLPLCMQMTSKADLALVVEKQNDIYRASTCLTLDMAINNARLIAKPDDEWLKP</sequence>
<name>A0A2P8CWB2_9BACT</name>
<dbReference type="AlphaFoldDB" id="A0A2P8CWB2"/>
<dbReference type="OrthoDB" id="5493836at2"/>
<dbReference type="RefSeq" id="WP_106524926.1">
    <property type="nucleotide sequence ID" value="NZ_PYGD01000012.1"/>
</dbReference>
<comment type="caution">
    <text evidence="2">The sequence shown here is derived from an EMBL/GenBank/DDBJ whole genome shotgun (WGS) entry which is preliminary data.</text>
</comment>
<feature type="domain" description="DUF3825" evidence="1">
    <location>
        <begin position="26"/>
        <end position="252"/>
    </location>
</feature>